<feature type="non-terminal residue" evidence="4">
    <location>
        <position position="1"/>
    </location>
</feature>
<name>S8CYU9_9LAMI</name>
<evidence type="ECO:0000313" key="5">
    <source>
        <dbReference type="Proteomes" id="UP000015453"/>
    </source>
</evidence>
<evidence type="ECO:0000313" key="4">
    <source>
        <dbReference type="EMBL" id="EPS70201.1"/>
    </source>
</evidence>
<keyword evidence="5" id="KW-1185">Reference proteome</keyword>
<dbReference type="OrthoDB" id="1929005at2759"/>
<protein>
    <recommendedName>
        <fullName evidence="6">Major facilitator superfamily (MFS) profile domain-containing protein</fullName>
    </recommendedName>
</protein>
<feature type="transmembrane region" description="Helical" evidence="3">
    <location>
        <begin position="78"/>
        <end position="101"/>
    </location>
</feature>
<dbReference type="PANTHER" id="PTHR48021">
    <property type="match status" value="1"/>
</dbReference>
<reference evidence="4 5" key="1">
    <citation type="journal article" date="2013" name="BMC Genomics">
        <title>The miniature genome of a carnivorous plant Genlisea aurea contains a low number of genes and short non-coding sequences.</title>
        <authorList>
            <person name="Leushkin E.V."/>
            <person name="Sutormin R.A."/>
            <person name="Nabieva E.R."/>
            <person name="Penin A.A."/>
            <person name="Kondrashov A.S."/>
            <person name="Logacheva M.D."/>
        </authorList>
    </citation>
    <scope>NUCLEOTIDE SEQUENCE [LARGE SCALE GENOMIC DNA]</scope>
</reference>
<evidence type="ECO:0000256" key="1">
    <source>
        <dbReference type="ARBA" id="ARBA00010992"/>
    </source>
</evidence>
<accession>S8CYU9</accession>
<dbReference type="Proteomes" id="UP000015453">
    <property type="component" value="Unassembled WGS sequence"/>
</dbReference>
<dbReference type="EMBL" id="AUSU01001782">
    <property type="protein sequence ID" value="EPS70201.1"/>
    <property type="molecule type" value="Genomic_DNA"/>
</dbReference>
<comment type="caution">
    <text evidence="4">The sequence shown here is derived from an EMBL/GenBank/DDBJ whole genome shotgun (WGS) entry which is preliminary data.</text>
</comment>
<keyword evidence="3" id="KW-0472">Membrane</keyword>
<feature type="non-terminal residue" evidence="4">
    <location>
        <position position="108"/>
    </location>
</feature>
<keyword evidence="3" id="KW-1133">Transmembrane helix</keyword>
<evidence type="ECO:0000256" key="2">
    <source>
        <dbReference type="ARBA" id="ARBA00022597"/>
    </source>
</evidence>
<feature type="transmembrane region" description="Helical" evidence="3">
    <location>
        <begin position="33"/>
        <end position="53"/>
    </location>
</feature>
<organism evidence="4 5">
    <name type="scientific">Genlisea aurea</name>
    <dbReference type="NCBI Taxonomy" id="192259"/>
    <lineage>
        <taxon>Eukaryota</taxon>
        <taxon>Viridiplantae</taxon>
        <taxon>Streptophyta</taxon>
        <taxon>Embryophyta</taxon>
        <taxon>Tracheophyta</taxon>
        <taxon>Spermatophyta</taxon>
        <taxon>Magnoliopsida</taxon>
        <taxon>eudicotyledons</taxon>
        <taxon>Gunneridae</taxon>
        <taxon>Pentapetalae</taxon>
        <taxon>asterids</taxon>
        <taxon>lamiids</taxon>
        <taxon>Lamiales</taxon>
        <taxon>Lentibulariaceae</taxon>
        <taxon>Genlisea</taxon>
    </lineage>
</organism>
<comment type="similarity">
    <text evidence="1">Belongs to the major facilitator superfamily. Sugar transporter (TC 2.A.1.1) family.</text>
</comment>
<keyword evidence="2" id="KW-0813">Transport</keyword>
<gene>
    <name evidence="4" type="ORF">M569_04562</name>
</gene>
<sequence>DLRKPLLNTGSWYRLGSRQSSIKTSSSQVLKDGAVSVVACVMIVALGPTYPIWFHLAGYSSPTQSAITKDLCLSVSQFYLFGSLSNVGAMVVGAIVSGQIAECIGRKG</sequence>
<dbReference type="InterPro" id="IPR050549">
    <property type="entry name" value="MFS_Trehalose_Transporter"/>
</dbReference>
<dbReference type="PANTHER" id="PTHR48021:SF23">
    <property type="entry name" value="SUGAR TRANSPORTER ERD6-LIKE 6"/>
    <property type="match status" value="1"/>
</dbReference>
<proteinExistence type="inferred from homology"/>
<dbReference type="GO" id="GO:0022857">
    <property type="term" value="F:transmembrane transporter activity"/>
    <property type="evidence" value="ECO:0007669"/>
    <property type="project" value="TreeGrafter"/>
</dbReference>
<keyword evidence="3" id="KW-0812">Transmembrane</keyword>
<dbReference type="GO" id="GO:0016020">
    <property type="term" value="C:membrane"/>
    <property type="evidence" value="ECO:0007669"/>
    <property type="project" value="TreeGrafter"/>
</dbReference>
<dbReference type="AlphaFoldDB" id="S8CYU9"/>
<keyword evidence="2" id="KW-0762">Sugar transport</keyword>
<evidence type="ECO:0000256" key="3">
    <source>
        <dbReference type="SAM" id="Phobius"/>
    </source>
</evidence>
<evidence type="ECO:0008006" key="6">
    <source>
        <dbReference type="Google" id="ProtNLM"/>
    </source>
</evidence>